<evidence type="ECO:0000313" key="1">
    <source>
        <dbReference type="EMBL" id="KMM31233.1"/>
    </source>
</evidence>
<evidence type="ECO:0000313" key="2">
    <source>
        <dbReference type="Proteomes" id="UP000036166"/>
    </source>
</evidence>
<dbReference type="EMBL" id="LFJV01000111">
    <property type="protein sequence ID" value="KMM31233.1"/>
    <property type="molecule type" value="Genomic_DNA"/>
</dbReference>
<dbReference type="Proteomes" id="UP000036166">
    <property type="component" value="Unassembled WGS sequence"/>
</dbReference>
<gene>
    <name evidence="1" type="ORF">ACM15_23725</name>
</gene>
<protein>
    <submittedName>
        <fullName evidence="1">Uncharacterized protein</fullName>
    </submittedName>
</protein>
<dbReference type="AlphaFoldDB" id="A0A0J6CDN5"/>
<dbReference type="PATRIC" id="fig|328812.4.peg.558"/>
<sequence length="187" mass="21552">MEMAENENIYTDVKALMYFGKSYLKVPRVIIERMFASDNSERMIGIVHWLLFCLCNYADGYVSIKGKQEVCHRGECIISYEKLARLMMVDSRSVRRYVHSLEKESLIEVKRVANCICFRVCGYDSFTASDVPAEIPQKSKRTRVTKKTVEPDAIALRRAEAELKISHGNVPRTDLLKSCYEYGKECN</sequence>
<comment type="caution">
    <text evidence="1">The sequence shown here is derived from an EMBL/GenBank/DDBJ whole genome shotgun (WGS) entry which is preliminary data.</text>
</comment>
<dbReference type="InterPro" id="IPR036388">
    <property type="entry name" value="WH-like_DNA-bd_sf"/>
</dbReference>
<organism evidence="1 2">
    <name type="scientific">Parabacteroides goldsteinii</name>
    <dbReference type="NCBI Taxonomy" id="328812"/>
    <lineage>
        <taxon>Bacteria</taxon>
        <taxon>Pseudomonadati</taxon>
        <taxon>Bacteroidota</taxon>
        <taxon>Bacteroidia</taxon>
        <taxon>Bacteroidales</taxon>
        <taxon>Tannerellaceae</taxon>
        <taxon>Parabacteroides</taxon>
    </lineage>
</organism>
<name>A0A0J6CDN5_9BACT</name>
<reference evidence="1 2" key="1">
    <citation type="submission" date="2015-06" db="EMBL/GenBank/DDBJ databases">
        <title>Draft Genome Sequence of Parabacteroides goldsteinii with Putative Novel Metallo-Beta-Lactamases Isolated from a Blood Culture from a Human Patient.</title>
        <authorList>
            <person name="Krogh T.J."/>
            <person name="Agergaard C.N."/>
            <person name="Moller-Jensen J."/>
            <person name="Justesen U.S."/>
        </authorList>
    </citation>
    <scope>NUCLEOTIDE SEQUENCE [LARGE SCALE GENOMIC DNA]</scope>
    <source>
        <strain evidence="1 2">910340</strain>
    </source>
</reference>
<dbReference type="RefSeq" id="WP_048317638.1">
    <property type="nucleotide sequence ID" value="NZ_LFJV01000111.1"/>
</dbReference>
<proteinExistence type="predicted"/>
<accession>A0A0J6CDN5</accession>
<dbReference type="Gene3D" id="1.10.10.10">
    <property type="entry name" value="Winged helix-like DNA-binding domain superfamily/Winged helix DNA-binding domain"/>
    <property type="match status" value="1"/>
</dbReference>